<accession>A0AAD6V013</accession>
<feature type="domain" description="Glycoside hydrolase family 3 N-terminal" evidence="12">
    <location>
        <begin position="32"/>
        <end position="276"/>
    </location>
</feature>
<dbReference type="AlphaFoldDB" id="A0AAD6V013"/>
<evidence type="ECO:0000259" key="13">
    <source>
        <dbReference type="Pfam" id="PF01915"/>
    </source>
</evidence>
<dbReference type="InterPro" id="IPR044993">
    <property type="entry name" value="BXL"/>
</dbReference>
<sequence length="536" mass="56259">MPLLIAASDGFVPQHGLANSPGIMFAASGDFSFATSFPAALHMSAAFDDTAIAAVGAVISTEGRAFNNAGRAGLDWFTPNINPFRDPRWGRGQETPGEDPFRISQYVYNYVDGLQGGIDPPFFKTVAVCKHLAGYDLEDPPGTNRFVFNAVISQQDLAEYYLPPFQSCLRDAKAGGTMCGFNAVNGLPSCADPFLLQTVLRDFYGFNEERWVVADCDAIEFMFDQRRFVPDFAHAAAAGMNAGTDLDCGTTYGDNLGAAVDMALVNVSTIARALTRQYASFMRLGYFDPPASLPPAARPYRQLGWADVNTPAAQALAAQIAADGMVLLKNDGTLPLTARIKNLALVGPWATATTQMQSNYAGPAPFLVSPLAAAQAAGFAVTLASGTAINSADTSGFGAALAAAQGADAVVFAGGIDNSVEAEGTDRTTLTWPGNQLDLIAQLAALGKPLVVVQFGGGQVDDAALKSNPNVSAIVWGGYPGQSGGTATIDILTGKVSPAGRLPVTQYPAAYADEVPMTDMTLRPSAANPGRTYKWF</sequence>
<dbReference type="Pfam" id="PF01915">
    <property type="entry name" value="Glyco_hydro_3_C"/>
    <property type="match status" value="1"/>
</dbReference>
<evidence type="ECO:0000313" key="14">
    <source>
        <dbReference type="EMBL" id="KAJ7196377.1"/>
    </source>
</evidence>
<keyword evidence="5" id="KW-0858">Xylan degradation</keyword>
<proteinExistence type="inferred from homology"/>
<dbReference type="GO" id="GO:0031222">
    <property type="term" value="P:arabinan catabolic process"/>
    <property type="evidence" value="ECO:0007669"/>
    <property type="project" value="TreeGrafter"/>
</dbReference>
<keyword evidence="4" id="KW-0964">Secreted</keyword>
<feature type="non-terminal residue" evidence="14">
    <location>
        <position position="1"/>
    </location>
</feature>
<name>A0AAD6V013_9AGAR</name>
<dbReference type="Gene3D" id="3.40.50.1700">
    <property type="entry name" value="Glycoside hydrolase family 3 C-terminal domain"/>
    <property type="match status" value="1"/>
</dbReference>
<evidence type="ECO:0000256" key="10">
    <source>
        <dbReference type="ARBA" id="ARBA00024574"/>
    </source>
</evidence>
<evidence type="ECO:0000256" key="4">
    <source>
        <dbReference type="ARBA" id="ARBA00022525"/>
    </source>
</evidence>
<comment type="similarity">
    <text evidence="3">Belongs to the glycosyl hydrolase 3 family.</text>
</comment>
<keyword evidence="5" id="KW-0119">Carbohydrate metabolism</keyword>
<reference evidence="14" key="1">
    <citation type="submission" date="2023-03" db="EMBL/GenBank/DDBJ databases">
        <title>Massive genome expansion in bonnet fungi (Mycena s.s.) driven by repeated elements and novel gene families across ecological guilds.</title>
        <authorList>
            <consortium name="Lawrence Berkeley National Laboratory"/>
            <person name="Harder C.B."/>
            <person name="Miyauchi S."/>
            <person name="Viragh M."/>
            <person name="Kuo A."/>
            <person name="Thoen E."/>
            <person name="Andreopoulos B."/>
            <person name="Lu D."/>
            <person name="Skrede I."/>
            <person name="Drula E."/>
            <person name="Henrissat B."/>
            <person name="Morin E."/>
            <person name="Kohler A."/>
            <person name="Barry K."/>
            <person name="LaButti K."/>
            <person name="Morin E."/>
            <person name="Salamov A."/>
            <person name="Lipzen A."/>
            <person name="Mereny Z."/>
            <person name="Hegedus B."/>
            <person name="Baldrian P."/>
            <person name="Stursova M."/>
            <person name="Weitz H."/>
            <person name="Taylor A."/>
            <person name="Grigoriev I.V."/>
            <person name="Nagy L.G."/>
            <person name="Martin F."/>
            <person name="Kauserud H."/>
        </authorList>
    </citation>
    <scope>NUCLEOTIDE SEQUENCE</scope>
    <source>
        <strain evidence="14">9144</strain>
    </source>
</reference>
<evidence type="ECO:0000256" key="3">
    <source>
        <dbReference type="ARBA" id="ARBA00005336"/>
    </source>
</evidence>
<dbReference type="InterPro" id="IPR036962">
    <property type="entry name" value="Glyco_hydro_3_N_sf"/>
</dbReference>
<dbReference type="Proteomes" id="UP001219525">
    <property type="component" value="Unassembled WGS sequence"/>
</dbReference>
<organism evidence="14 15">
    <name type="scientific">Mycena pura</name>
    <dbReference type="NCBI Taxonomy" id="153505"/>
    <lineage>
        <taxon>Eukaryota</taxon>
        <taxon>Fungi</taxon>
        <taxon>Dikarya</taxon>
        <taxon>Basidiomycota</taxon>
        <taxon>Agaricomycotina</taxon>
        <taxon>Agaricomycetes</taxon>
        <taxon>Agaricomycetidae</taxon>
        <taxon>Agaricales</taxon>
        <taxon>Marasmiineae</taxon>
        <taxon>Mycenaceae</taxon>
        <taxon>Mycena</taxon>
    </lineage>
</organism>
<dbReference type="InterPro" id="IPR017853">
    <property type="entry name" value="GH"/>
</dbReference>
<dbReference type="Pfam" id="PF00933">
    <property type="entry name" value="Glyco_hydro_3"/>
    <property type="match status" value="1"/>
</dbReference>
<keyword evidence="7 14" id="KW-0378">Hydrolase</keyword>
<dbReference type="InterPro" id="IPR036881">
    <property type="entry name" value="Glyco_hydro_3_C_sf"/>
</dbReference>
<feature type="domain" description="Glycoside hydrolase family 3 C-terminal" evidence="13">
    <location>
        <begin position="325"/>
        <end position="510"/>
    </location>
</feature>
<comment type="catalytic activity">
    <reaction evidence="10">
        <text>Hydrolysis of (1-&gt;4)-beta-D-xylans, to remove successive D-xylose residues from the non-reducing termini.</text>
        <dbReference type="EC" id="3.2.1.37"/>
    </reaction>
</comment>
<comment type="subcellular location">
    <subcellularLocation>
        <location evidence="1">Secreted</location>
    </subcellularLocation>
</comment>
<dbReference type="GO" id="GO:0005576">
    <property type="term" value="C:extracellular region"/>
    <property type="evidence" value="ECO:0007669"/>
    <property type="project" value="UniProtKB-SubCell"/>
</dbReference>
<evidence type="ECO:0000256" key="9">
    <source>
        <dbReference type="ARBA" id="ARBA00023295"/>
    </source>
</evidence>
<dbReference type="GO" id="GO:0009044">
    <property type="term" value="F:xylan 1,4-beta-xylosidase activity"/>
    <property type="evidence" value="ECO:0007669"/>
    <property type="project" value="UniProtKB-EC"/>
</dbReference>
<dbReference type="PANTHER" id="PTHR42721:SF3">
    <property type="entry name" value="BETA-D-XYLOSIDASE 5-RELATED"/>
    <property type="match status" value="1"/>
</dbReference>
<evidence type="ECO:0000256" key="7">
    <source>
        <dbReference type="ARBA" id="ARBA00022801"/>
    </source>
</evidence>
<protein>
    <recommendedName>
        <fullName evidence="11">xylan 1,4-beta-xylosidase</fullName>
        <ecNumber evidence="11">3.2.1.37</ecNumber>
    </recommendedName>
</protein>
<keyword evidence="15" id="KW-1185">Reference proteome</keyword>
<evidence type="ECO:0000259" key="12">
    <source>
        <dbReference type="Pfam" id="PF00933"/>
    </source>
</evidence>
<evidence type="ECO:0000256" key="5">
    <source>
        <dbReference type="ARBA" id="ARBA00022651"/>
    </source>
</evidence>
<dbReference type="InterPro" id="IPR002772">
    <property type="entry name" value="Glyco_hydro_3_C"/>
</dbReference>
<evidence type="ECO:0000256" key="6">
    <source>
        <dbReference type="ARBA" id="ARBA00022729"/>
    </source>
</evidence>
<evidence type="ECO:0000256" key="2">
    <source>
        <dbReference type="ARBA" id="ARBA00004851"/>
    </source>
</evidence>
<keyword evidence="9" id="KW-0326">Glycosidase</keyword>
<dbReference type="Gene3D" id="3.20.20.300">
    <property type="entry name" value="Glycoside hydrolase, family 3, N-terminal domain"/>
    <property type="match status" value="1"/>
</dbReference>
<keyword evidence="6" id="KW-0732">Signal</keyword>
<dbReference type="GO" id="GO:0045493">
    <property type="term" value="P:xylan catabolic process"/>
    <property type="evidence" value="ECO:0007669"/>
    <property type="project" value="UniProtKB-KW"/>
</dbReference>
<dbReference type="EMBL" id="JARJCW010000084">
    <property type="protein sequence ID" value="KAJ7196377.1"/>
    <property type="molecule type" value="Genomic_DNA"/>
</dbReference>
<dbReference type="EC" id="3.2.1.37" evidence="11"/>
<dbReference type="InterPro" id="IPR001764">
    <property type="entry name" value="Glyco_hydro_3_N"/>
</dbReference>
<keyword evidence="8" id="KW-0325">Glycoprotein</keyword>
<evidence type="ECO:0000256" key="8">
    <source>
        <dbReference type="ARBA" id="ARBA00023180"/>
    </source>
</evidence>
<comment type="pathway">
    <text evidence="2">Glycan degradation; xylan degradation.</text>
</comment>
<dbReference type="SUPFAM" id="SSF52279">
    <property type="entry name" value="Beta-D-glucan exohydrolase, C-terminal domain"/>
    <property type="match status" value="1"/>
</dbReference>
<evidence type="ECO:0000313" key="15">
    <source>
        <dbReference type="Proteomes" id="UP001219525"/>
    </source>
</evidence>
<evidence type="ECO:0000256" key="1">
    <source>
        <dbReference type="ARBA" id="ARBA00004613"/>
    </source>
</evidence>
<dbReference type="PANTHER" id="PTHR42721">
    <property type="entry name" value="SUGAR HYDROLASE-RELATED"/>
    <property type="match status" value="1"/>
</dbReference>
<dbReference type="SUPFAM" id="SSF51445">
    <property type="entry name" value="(Trans)glycosidases"/>
    <property type="match status" value="1"/>
</dbReference>
<gene>
    <name evidence="14" type="ORF">GGX14DRAFT_473633</name>
</gene>
<dbReference type="GO" id="GO:0046556">
    <property type="term" value="F:alpha-L-arabinofuranosidase activity"/>
    <property type="evidence" value="ECO:0007669"/>
    <property type="project" value="TreeGrafter"/>
</dbReference>
<evidence type="ECO:0000256" key="11">
    <source>
        <dbReference type="ARBA" id="ARBA00026107"/>
    </source>
</evidence>
<dbReference type="FunFam" id="3.40.50.1700:FF:000007">
    <property type="entry name" value="Exo-1,4-beta-xylosidase xlnD"/>
    <property type="match status" value="1"/>
</dbReference>
<comment type="caution">
    <text evidence="14">The sequence shown here is derived from an EMBL/GenBank/DDBJ whole genome shotgun (WGS) entry which is preliminary data.</text>
</comment>
<keyword evidence="5" id="KW-0624">Polysaccharide degradation</keyword>